<dbReference type="Proteomes" id="UP000094020">
    <property type="component" value="Chromosome 2"/>
</dbReference>
<name>A0A1B9HWV1_9TREE</name>
<dbReference type="AlphaFoldDB" id="A0A1B9HWV1"/>
<reference evidence="3" key="1">
    <citation type="submission" date="2013-07" db="EMBL/GenBank/DDBJ databases">
        <title>The Genome Sequence of Cryptococcus pinus CBS10737.</title>
        <authorList>
            <consortium name="The Broad Institute Genome Sequencing Platform"/>
            <person name="Cuomo C."/>
            <person name="Litvintseva A."/>
            <person name="Chen Y."/>
            <person name="Heitman J."/>
            <person name="Sun S."/>
            <person name="Springer D."/>
            <person name="Dromer F."/>
            <person name="Young S.K."/>
            <person name="Zeng Q."/>
            <person name="Gargeya S."/>
            <person name="Fitzgerald M."/>
            <person name="Abouelleil A."/>
            <person name="Alvarado L."/>
            <person name="Berlin A.M."/>
            <person name="Chapman S.B."/>
            <person name="Dewar J."/>
            <person name="Goldberg J."/>
            <person name="Griggs A."/>
            <person name="Gujja S."/>
            <person name="Hansen M."/>
            <person name="Howarth C."/>
            <person name="Imamovic A."/>
            <person name="Larimer J."/>
            <person name="McCowan C."/>
            <person name="Murphy C."/>
            <person name="Pearson M."/>
            <person name="Priest M."/>
            <person name="Roberts A."/>
            <person name="Saif S."/>
            <person name="Shea T."/>
            <person name="Sykes S."/>
            <person name="Wortman J."/>
            <person name="Nusbaum C."/>
            <person name="Birren B."/>
        </authorList>
    </citation>
    <scope>NUCLEOTIDE SEQUENCE [LARGE SCALE GENOMIC DNA]</scope>
    <source>
        <strain evidence="3">CBS 10737</strain>
    </source>
</reference>
<protein>
    <submittedName>
        <fullName evidence="3">Uncharacterized protein</fullName>
    </submittedName>
</protein>
<dbReference type="RefSeq" id="XP_019008961.1">
    <property type="nucleotide sequence ID" value="XM_019158348.1"/>
</dbReference>
<feature type="coiled-coil region" evidence="1">
    <location>
        <begin position="270"/>
        <end position="300"/>
    </location>
</feature>
<sequence length="492" mass="56383">MSQPNQASEASTKSDLRTMPETAEKGMEPQQVPAPNLSDFKTVSDAVKEETRSKETGEEKKGDESSLPVVLVATHYLLKGLKRIGDYSLHPESGWYSRRTYDREKIKPSDAFWKAADKFDREYLVPRLEAHSCRSLKYPKTLNYTFASSWKEVTEAEMNQGNAVLKECLEGAYAEFSKDYPKESKFITHKIVSQHDYPKSFPHPSVDHKEVNMDWNELENPFDWDGYSKEITEFYSSGKEQSKAYIDREEFLIHAPYVTIHDDNDIELTLKLAEDRIKAKAQAQAEIEAKAQAQHEVEANTAAASNLAKNTKMNLDDSEIDQKEVSEHPPVEGTFVYDGKFSIQYHPMKVIHHMRPLSIPGFLTSEGNKKGTSEFIEIVQSKCDSASKEEPTKWRSNLDDVSKDNIDDLSKSSWDRQKQLMDKIIEREYSKDPNYSDYFNIIPSELDFESESDPPPHIDLQDYNSWFWSKGSSVFEKYQGTRPTTQGKISAK</sequence>
<feature type="compositionally biased region" description="Basic and acidic residues" evidence="2">
    <location>
        <begin position="12"/>
        <end position="27"/>
    </location>
</feature>
<reference evidence="3" key="3">
    <citation type="submission" date="2016-07" db="EMBL/GenBank/DDBJ databases">
        <title>Evolution of pathogenesis and genome organization in the Tremellales.</title>
        <authorList>
            <person name="Cuomo C."/>
            <person name="Litvintseva A."/>
            <person name="Heitman J."/>
            <person name="Chen Y."/>
            <person name="Sun S."/>
            <person name="Springer D."/>
            <person name="Dromer F."/>
            <person name="Young S."/>
            <person name="Zeng Q."/>
            <person name="Chapman S."/>
            <person name="Gujja S."/>
            <person name="Saif S."/>
            <person name="Birren B."/>
        </authorList>
    </citation>
    <scope>NUCLEOTIDE SEQUENCE</scope>
    <source>
        <strain evidence="3">CBS 10737</strain>
    </source>
</reference>
<reference evidence="4" key="2">
    <citation type="submission" date="2013-07" db="EMBL/GenBank/DDBJ databases">
        <authorList>
            <consortium name="The Broad Institute Genome Sequencing Platform"/>
            <person name="Cuomo C."/>
            <person name="Litvintseva A."/>
            <person name="Chen Y."/>
            <person name="Heitman J."/>
            <person name="Sun S."/>
            <person name="Springer D."/>
            <person name="Dromer F."/>
            <person name="Young S.K."/>
            <person name="Zeng Q."/>
            <person name="Gargeya S."/>
            <person name="Fitzgerald M."/>
            <person name="Abouelleil A."/>
            <person name="Alvarado L."/>
            <person name="Berlin A.M."/>
            <person name="Chapman S.B."/>
            <person name="Dewar J."/>
            <person name="Goldberg J."/>
            <person name="Griggs A."/>
            <person name="Gujja S."/>
            <person name="Hansen M."/>
            <person name="Howarth C."/>
            <person name="Imamovic A."/>
            <person name="Larimer J."/>
            <person name="McCowan C."/>
            <person name="Murphy C."/>
            <person name="Pearson M."/>
            <person name="Priest M."/>
            <person name="Roberts A."/>
            <person name="Saif S."/>
            <person name="Shea T."/>
            <person name="Sykes S."/>
            <person name="Wortman J."/>
            <person name="Nusbaum C."/>
            <person name="Birren B."/>
        </authorList>
    </citation>
    <scope>NUCLEOTIDE SEQUENCE</scope>
    <source>
        <strain evidence="4">CBS 10737</strain>
    </source>
</reference>
<evidence type="ECO:0000313" key="5">
    <source>
        <dbReference type="Proteomes" id="UP000094020"/>
    </source>
</evidence>
<dbReference type="EMBL" id="KV700116">
    <property type="protein sequence ID" value="OCF47742.1"/>
    <property type="molecule type" value="Genomic_DNA"/>
</dbReference>
<evidence type="ECO:0000313" key="3">
    <source>
        <dbReference type="EMBL" id="OCF47742.1"/>
    </source>
</evidence>
<organism evidence="3">
    <name type="scientific">Kwoniella pini CBS 10737</name>
    <dbReference type="NCBI Taxonomy" id="1296096"/>
    <lineage>
        <taxon>Eukaryota</taxon>
        <taxon>Fungi</taxon>
        <taxon>Dikarya</taxon>
        <taxon>Basidiomycota</taxon>
        <taxon>Agaricomycotina</taxon>
        <taxon>Tremellomycetes</taxon>
        <taxon>Tremellales</taxon>
        <taxon>Cryptococcaceae</taxon>
        <taxon>Kwoniella</taxon>
    </lineage>
</organism>
<reference evidence="4" key="4">
    <citation type="submission" date="2024-02" db="EMBL/GenBank/DDBJ databases">
        <title>Comparative genomics of Cryptococcus and Kwoniella reveals pathogenesis evolution and contrasting modes of karyotype evolution via chromosome fusion or intercentromeric recombination.</title>
        <authorList>
            <person name="Coelho M.A."/>
            <person name="David-Palma M."/>
            <person name="Shea T."/>
            <person name="Bowers K."/>
            <person name="McGinley-Smith S."/>
            <person name="Mohammad A.W."/>
            <person name="Gnirke A."/>
            <person name="Yurkov A.M."/>
            <person name="Nowrousian M."/>
            <person name="Sun S."/>
            <person name="Cuomo C.A."/>
            <person name="Heitman J."/>
        </authorList>
    </citation>
    <scope>NUCLEOTIDE SEQUENCE</scope>
    <source>
        <strain evidence="4">CBS 10737</strain>
    </source>
</reference>
<feature type="compositionally biased region" description="Basic and acidic residues" evidence="2">
    <location>
        <begin position="46"/>
        <end position="64"/>
    </location>
</feature>
<gene>
    <name evidence="3" type="ORF">I206_06648</name>
    <name evidence="4" type="ORF">I206_101382</name>
</gene>
<dbReference type="KEGG" id="kpin:30175017"/>
<proteinExistence type="predicted"/>
<feature type="region of interest" description="Disordered" evidence="2">
    <location>
        <begin position="1"/>
        <end position="65"/>
    </location>
</feature>
<evidence type="ECO:0000256" key="2">
    <source>
        <dbReference type="SAM" id="MobiDB-lite"/>
    </source>
</evidence>
<evidence type="ECO:0000313" key="4">
    <source>
        <dbReference type="EMBL" id="WWC67474.1"/>
    </source>
</evidence>
<evidence type="ECO:0000256" key="1">
    <source>
        <dbReference type="SAM" id="Coils"/>
    </source>
</evidence>
<keyword evidence="1" id="KW-0175">Coiled coil</keyword>
<keyword evidence="5" id="KW-1185">Reference proteome</keyword>
<feature type="compositionally biased region" description="Polar residues" evidence="2">
    <location>
        <begin position="1"/>
        <end position="11"/>
    </location>
</feature>
<dbReference type="GeneID" id="30175017"/>
<dbReference type="EMBL" id="CP144520">
    <property type="protein sequence ID" value="WWC67474.1"/>
    <property type="molecule type" value="Genomic_DNA"/>
</dbReference>
<accession>A0A1B9HWV1</accession>